<evidence type="ECO:0000256" key="3">
    <source>
        <dbReference type="ARBA" id="ARBA00022722"/>
    </source>
</evidence>
<evidence type="ECO:0000256" key="1">
    <source>
        <dbReference type="ARBA" id="ARBA00001947"/>
    </source>
</evidence>
<dbReference type="GO" id="GO:0006364">
    <property type="term" value="P:rRNA processing"/>
    <property type="evidence" value="ECO:0007669"/>
    <property type="project" value="InterPro"/>
</dbReference>
<dbReference type="AlphaFoldDB" id="A0A3B0QRV4"/>
<dbReference type="Pfam" id="PF02130">
    <property type="entry name" value="YbeY"/>
    <property type="match status" value="1"/>
</dbReference>
<dbReference type="InterPro" id="IPR020549">
    <property type="entry name" value="YbeY_CS"/>
</dbReference>
<evidence type="ECO:0000256" key="2">
    <source>
        <dbReference type="ARBA" id="ARBA00010875"/>
    </source>
</evidence>
<dbReference type="HAMAP" id="MF_00009">
    <property type="entry name" value="Endoribonucl_YbeY"/>
    <property type="match status" value="1"/>
</dbReference>
<name>A0A3B0QRV4_9ZZZZ</name>
<organism evidence="8">
    <name type="scientific">hydrothermal vent metagenome</name>
    <dbReference type="NCBI Taxonomy" id="652676"/>
    <lineage>
        <taxon>unclassified sequences</taxon>
        <taxon>metagenomes</taxon>
        <taxon>ecological metagenomes</taxon>
    </lineage>
</organism>
<dbReference type="InterPro" id="IPR002036">
    <property type="entry name" value="YbeY"/>
</dbReference>
<dbReference type="PANTHER" id="PTHR46986:SF1">
    <property type="entry name" value="ENDORIBONUCLEASE YBEY, CHLOROPLASTIC"/>
    <property type="match status" value="1"/>
</dbReference>
<evidence type="ECO:0000256" key="6">
    <source>
        <dbReference type="ARBA" id="ARBA00022801"/>
    </source>
</evidence>
<keyword evidence="7" id="KW-0862">Zinc</keyword>
<dbReference type="InterPro" id="IPR023091">
    <property type="entry name" value="MetalPrtase_cat_dom_sf_prd"/>
</dbReference>
<comment type="similarity">
    <text evidence="2">Belongs to the endoribonuclease YbeY family.</text>
</comment>
<dbReference type="SUPFAM" id="SSF55486">
    <property type="entry name" value="Metalloproteases ('zincins'), catalytic domain"/>
    <property type="match status" value="1"/>
</dbReference>
<dbReference type="NCBIfam" id="TIGR00043">
    <property type="entry name" value="rRNA maturation RNase YbeY"/>
    <property type="match status" value="1"/>
</dbReference>
<sequence>MKKTTGIYIDLTVLVGADLKEAKPAALKVNSVIIKKIARCVTEELELGNCELSICLTDDAGIRELNLQYRDKDKATDVLSFPMDDESCGDGPGGALANSSDCADCIGARVLGDVAVSIQTARRQAESYGVGFYEEMARLLTHGILHLLGYDHVNGGRQAARMKRAEERLMAATAHLYTQ</sequence>
<keyword evidence="3" id="KW-0540">Nuclease</keyword>
<dbReference type="PROSITE" id="PS01306">
    <property type="entry name" value="UPF0054"/>
    <property type="match status" value="1"/>
</dbReference>
<dbReference type="EMBL" id="UOEA01000021">
    <property type="protein sequence ID" value="VAV82517.1"/>
    <property type="molecule type" value="Genomic_DNA"/>
</dbReference>
<keyword evidence="6 8" id="KW-0378">Hydrolase</keyword>
<evidence type="ECO:0000256" key="7">
    <source>
        <dbReference type="ARBA" id="ARBA00022833"/>
    </source>
</evidence>
<keyword evidence="4" id="KW-0479">Metal-binding</keyword>
<dbReference type="GO" id="GO:0004519">
    <property type="term" value="F:endonuclease activity"/>
    <property type="evidence" value="ECO:0007669"/>
    <property type="project" value="UniProtKB-KW"/>
</dbReference>
<evidence type="ECO:0000256" key="5">
    <source>
        <dbReference type="ARBA" id="ARBA00022759"/>
    </source>
</evidence>
<evidence type="ECO:0000313" key="8">
    <source>
        <dbReference type="EMBL" id="VAV82517.1"/>
    </source>
</evidence>
<evidence type="ECO:0000256" key="4">
    <source>
        <dbReference type="ARBA" id="ARBA00022723"/>
    </source>
</evidence>
<reference evidence="8" key="1">
    <citation type="submission" date="2018-06" db="EMBL/GenBank/DDBJ databases">
        <authorList>
            <person name="Zhirakovskaya E."/>
        </authorList>
    </citation>
    <scope>NUCLEOTIDE SEQUENCE</scope>
</reference>
<dbReference type="PANTHER" id="PTHR46986">
    <property type="entry name" value="ENDORIBONUCLEASE YBEY, CHLOROPLASTIC"/>
    <property type="match status" value="1"/>
</dbReference>
<gene>
    <name evidence="8" type="ORF">MNBD_DELTA01-1613</name>
</gene>
<dbReference type="GO" id="GO:0046872">
    <property type="term" value="F:metal ion binding"/>
    <property type="evidence" value="ECO:0007669"/>
    <property type="project" value="UniProtKB-KW"/>
</dbReference>
<proteinExistence type="inferred from homology"/>
<dbReference type="GO" id="GO:0004222">
    <property type="term" value="F:metalloendopeptidase activity"/>
    <property type="evidence" value="ECO:0007669"/>
    <property type="project" value="InterPro"/>
</dbReference>
<protein>
    <submittedName>
        <fullName evidence="8">Metal-dependent hydrolase YbeY, involved in rRNA and/or ribosome maturation and assembly</fullName>
    </submittedName>
</protein>
<keyword evidence="5" id="KW-0255">Endonuclease</keyword>
<comment type="cofactor">
    <cofactor evidence="1">
        <name>Zn(2+)</name>
        <dbReference type="ChEBI" id="CHEBI:29105"/>
    </cofactor>
</comment>
<accession>A0A3B0QRV4</accession>
<dbReference type="Gene3D" id="3.40.390.30">
    <property type="entry name" value="Metalloproteases ('zincins'), catalytic domain"/>
    <property type="match status" value="1"/>
</dbReference>